<name>A0AAD2ZIM0_PRORE</name>
<sequence length="269" mass="30891">MKYQLITISLSTLLMTSIASAHDVWLTAKPISDRIIAEIGYGHDFPSKGRLPNRQDYFVLPRITTEQGSEPLESTETDYVYEYKQHLKNTENFIISTNMKPMFWSRTKKGWRPLDKQQAEQASYCQFSVKFAKTIVSDGNLKLDSYIFKPIGQELEIVPINNIFSNNEQVDLFQVFYRGKPLSHSQVEIDSAEYIKNSHNHSHSHAANNESKHPPHTAEYSVTSNNDGIISIKHLPAGEWMLLTKYKQPFENREQCDESVAVATLSFKR</sequence>
<keyword evidence="2" id="KW-0732">Signal</keyword>
<proteinExistence type="predicted"/>
<evidence type="ECO:0000256" key="2">
    <source>
        <dbReference type="SAM" id="SignalP"/>
    </source>
</evidence>
<evidence type="ECO:0000313" key="3">
    <source>
        <dbReference type="EMBL" id="ELR5217909.1"/>
    </source>
</evidence>
<dbReference type="EMBL" id="ABEXCJ050000003">
    <property type="protein sequence ID" value="EMR4590096.1"/>
    <property type="molecule type" value="Genomic_DNA"/>
</dbReference>
<feature type="region of interest" description="Disordered" evidence="1">
    <location>
        <begin position="199"/>
        <end position="220"/>
    </location>
</feature>
<evidence type="ECO:0000313" key="4">
    <source>
        <dbReference type="EMBL" id="EMR4590096.1"/>
    </source>
</evidence>
<feature type="chain" id="PRO_5042204977" evidence="2">
    <location>
        <begin position="22"/>
        <end position="269"/>
    </location>
</feature>
<dbReference type="InterPro" id="IPR019613">
    <property type="entry name" value="DUF4198"/>
</dbReference>
<comment type="caution">
    <text evidence="3">The sequence shown here is derived from an EMBL/GenBank/DDBJ whole genome shotgun (WGS) entry which is preliminary data.</text>
</comment>
<dbReference type="Pfam" id="PF10670">
    <property type="entry name" value="DUF4198"/>
    <property type="match status" value="1"/>
</dbReference>
<feature type="signal peptide" evidence="2">
    <location>
        <begin position="1"/>
        <end position="21"/>
    </location>
</feature>
<dbReference type="AlphaFoldDB" id="A0AAD2ZIM0"/>
<gene>
    <name evidence="4" type="ORF">M0K77_002428</name>
    <name evidence="3" type="ORF">M0K77_RS12140</name>
</gene>
<evidence type="ECO:0000256" key="1">
    <source>
        <dbReference type="SAM" id="MobiDB-lite"/>
    </source>
</evidence>
<accession>A0AAD2ZIM0</accession>
<dbReference type="EMBL" id="ABEXCJ040000003">
    <property type="protein sequence ID" value="ELR5217909.1"/>
    <property type="molecule type" value="Genomic_DNA"/>
</dbReference>
<protein>
    <submittedName>
        <fullName evidence="3">DUF4198 domain-containing protein</fullName>
    </submittedName>
</protein>
<organism evidence="3">
    <name type="scientific">Providencia rettgeri</name>
    <dbReference type="NCBI Taxonomy" id="587"/>
    <lineage>
        <taxon>Bacteria</taxon>
        <taxon>Pseudomonadati</taxon>
        <taxon>Pseudomonadota</taxon>
        <taxon>Gammaproteobacteria</taxon>
        <taxon>Enterobacterales</taxon>
        <taxon>Morganellaceae</taxon>
        <taxon>Providencia</taxon>
    </lineage>
</organism>
<reference evidence="3" key="1">
    <citation type="submission" date="2023-10" db="EMBL/GenBank/DDBJ databases">
        <authorList>
            <consortium name="Clinical and Environmental Microbiology Branch: Whole genome sequencing antimicrobial resistance pathogens in the healthcare setting"/>
        </authorList>
    </citation>
    <scope>NUCLEOTIDE SEQUENCE</scope>
    <source>
        <strain evidence="3">2020QW-00022</strain>
    </source>
</reference>